<evidence type="ECO:0000313" key="1">
    <source>
        <dbReference type="EMBL" id="TWB62242.1"/>
    </source>
</evidence>
<gene>
    <name evidence="1" type="ORF">FBZ92_105177</name>
</gene>
<accession>A0A560IT50</accession>
<comment type="caution">
    <text evidence="1">The sequence shown here is derived from an EMBL/GenBank/DDBJ whole genome shotgun (WGS) entry which is preliminary data.</text>
</comment>
<dbReference type="Proteomes" id="UP000318050">
    <property type="component" value="Unassembled WGS sequence"/>
</dbReference>
<organism evidence="1 2">
    <name type="scientific">Nitrospirillum amazonense</name>
    <dbReference type="NCBI Taxonomy" id="28077"/>
    <lineage>
        <taxon>Bacteria</taxon>
        <taxon>Pseudomonadati</taxon>
        <taxon>Pseudomonadota</taxon>
        <taxon>Alphaproteobacteria</taxon>
        <taxon>Rhodospirillales</taxon>
        <taxon>Azospirillaceae</taxon>
        <taxon>Nitrospirillum</taxon>
    </lineage>
</organism>
<name>A0A560IT50_9PROT</name>
<dbReference type="EMBL" id="VITT01000005">
    <property type="protein sequence ID" value="TWB62242.1"/>
    <property type="molecule type" value="Genomic_DNA"/>
</dbReference>
<reference evidence="1 2" key="1">
    <citation type="submission" date="2019-06" db="EMBL/GenBank/DDBJ databases">
        <title>Genomic Encyclopedia of Type Strains, Phase IV (KMG-V): Genome sequencing to study the core and pangenomes of soil and plant-associated prokaryotes.</title>
        <authorList>
            <person name="Whitman W."/>
        </authorList>
    </citation>
    <scope>NUCLEOTIDE SEQUENCE [LARGE SCALE GENOMIC DNA]</scope>
    <source>
        <strain evidence="1 2">BR 11140</strain>
    </source>
</reference>
<sequence>MVQGRGRDASWLRSTSAAGDSITVGDDGHGTSVATYNYVFRDLTIFPNINKTSGFNVHLKNVLSVYFNSVSMGSDLTYAYIGNYIWGGIWADYAGGVHLEQMEVFAKQYGFKLNGSVDSAIHFTNLRRAQTNLYMAGGVSGFHCTQSGMVEGANNMVVDNSVDTTTPNHVNFFGTSCAFDTSSSDNVVINTPLGGLNAWFFTGASIATENGDAIKVVSAPNDSRLLFDNTAIGSYSGTGIGHGIHLLDSSVSVQATGSTVICCNTGYGVYADYASPASAPVYIDASVIWSVSSRGNNLGNTNFPLSYVKSGAPGNATLIGNSTEGDSVHVVGCGGPCASQIELKGGVSGGGPQITAVGGGPLTLATDGSAVKVNNSLYVGNLSPTKPVCSDASKLLATTCGNTQAVSGVAAIVWTGLSGYDTYLVDCTGIQPSSDGASWQLLVGYGTTPTFITSYQFNWMMQSTAPATTNSGGNGDPQADLSAQVGLTNNTAYAAAGRIWVTNAQSSTSYKHIRAETEWAGATGVIYQGTLTYHVANTAPITAVKIQMSTGNISGSCTLRGGAS</sequence>
<dbReference type="AlphaFoldDB" id="A0A560IT50"/>
<protein>
    <submittedName>
        <fullName evidence="1">Uncharacterized protein</fullName>
    </submittedName>
</protein>
<proteinExistence type="predicted"/>
<evidence type="ECO:0000313" key="2">
    <source>
        <dbReference type="Proteomes" id="UP000318050"/>
    </source>
</evidence>